<feature type="coiled-coil region" evidence="1">
    <location>
        <begin position="398"/>
        <end position="436"/>
    </location>
</feature>
<evidence type="ECO:0000256" key="3">
    <source>
        <dbReference type="SAM" id="Phobius"/>
    </source>
</evidence>
<dbReference type="OrthoDB" id="10678665at2759"/>
<dbReference type="EMBL" id="AP006493">
    <property type="protein sequence ID" value="BAM80552.1"/>
    <property type="molecule type" value="Genomic_DNA"/>
</dbReference>
<feature type="compositionally biased region" description="Basic and acidic residues" evidence="2">
    <location>
        <begin position="27"/>
        <end position="40"/>
    </location>
</feature>
<organism evidence="4 5">
    <name type="scientific">Cyanidioschyzon merolae (strain NIES-3377 / 10D)</name>
    <name type="common">Unicellular red alga</name>
    <dbReference type="NCBI Taxonomy" id="280699"/>
    <lineage>
        <taxon>Eukaryota</taxon>
        <taxon>Rhodophyta</taxon>
        <taxon>Bangiophyceae</taxon>
        <taxon>Cyanidiales</taxon>
        <taxon>Cyanidiaceae</taxon>
        <taxon>Cyanidioschyzon</taxon>
    </lineage>
</organism>
<evidence type="ECO:0000313" key="5">
    <source>
        <dbReference type="Proteomes" id="UP000007014"/>
    </source>
</evidence>
<feature type="region of interest" description="Disordered" evidence="2">
    <location>
        <begin position="1"/>
        <end position="48"/>
    </location>
</feature>
<proteinExistence type="predicted"/>
<keyword evidence="3" id="KW-1133">Transmembrane helix</keyword>
<name>M1VCZ9_CYAM1</name>
<keyword evidence="3" id="KW-0472">Membrane</keyword>
<reference evidence="4 5" key="2">
    <citation type="journal article" date="2007" name="BMC Biol.">
        <title>A 100%-complete sequence reveals unusually simple genomic features in the hot-spring red alga Cyanidioschyzon merolae.</title>
        <authorList>
            <person name="Nozaki H."/>
            <person name="Takano H."/>
            <person name="Misumi O."/>
            <person name="Terasawa K."/>
            <person name="Matsuzaki M."/>
            <person name="Maruyama S."/>
            <person name="Nishida K."/>
            <person name="Yagisawa F."/>
            <person name="Yoshida Y."/>
            <person name="Fujiwara T."/>
            <person name="Takio S."/>
            <person name="Tamura K."/>
            <person name="Chung S.J."/>
            <person name="Nakamura S."/>
            <person name="Kuroiwa H."/>
            <person name="Tanaka K."/>
            <person name="Sato N."/>
            <person name="Kuroiwa T."/>
        </authorList>
    </citation>
    <scope>NUCLEOTIDE SEQUENCE [LARGE SCALE GENOMIC DNA]</scope>
    <source>
        <strain evidence="4 5">10D</strain>
    </source>
</reference>
<dbReference type="GeneID" id="16994314"/>
<evidence type="ECO:0000256" key="2">
    <source>
        <dbReference type="SAM" id="MobiDB-lite"/>
    </source>
</evidence>
<sequence>MRNNTPTAIEPKATPRTRRRLSFSVESPERGDAPRSEPKLAHHYSTRHSEKIRRCRPPVDDDGCTTGNVQLVGTPSGRATRLPANHTPRRVHFEATDRDAPSQRISDALRFVWSLNLVSYSLAWAVSRIHERWSSIHGRLASGGRGRRWETTSLAARPRRRRRSFKLAMFVLIGLLCVLTGCLKPGAPAYRKAFSALLSIPDRGRVFSGNLMPRKLVSVFYSGFQRSGQLIARLGSVPVWLRQFSHHAKASMKGETIQTTRPRAISNFGSGLDWARHLSVFQRSTWRALWSASIASYHVLPGMHWYSEWLRHRAPARADSHWNELVHRIDRIEALLSEQLTRMENTSSSPWRGDDSQSQPDVETLLGYLRDNKAGALVDLDNLQHVHVQQASAISTELRELRESLATVRTDAMQLVRNLETRFERLEGMLRRQRAHMHNSQWMSTAASDYALASAGARIIRAQPSWTRTFVSYWSNRVRCVLRAAFGSRAARNCHRPLPFAPAIMLQSQGLHAPLSRGRCWHVPRGSASVIVQLSEPICPATIMLLFSTSRASAHASFQNETPSVQVRYEALLSFRSPAMFTLQGTSTPNDCFGNSETRFCRVSLRVDPQVCVEPLSIVRVHFAQIGNERKYAEHLDKPSTKRRPLHAYPAVDLCIYKLAVLDFAQENPI</sequence>
<dbReference type="HOGENOM" id="CLU_410153_0_0_1"/>
<dbReference type="Proteomes" id="UP000007014">
    <property type="component" value="Chromosome 11"/>
</dbReference>
<dbReference type="AlphaFoldDB" id="M1VCZ9"/>
<dbReference type="Gramene" id="CMK185CT">
    <property type="protein sequence ID" value="CMK185CT"/>
    <property type="gene ID" value="CMK185C"/>
</dbReference>
<reference evidence="4 5" key="1">
    <citation type="journal article" date="2004" name="Nature">
        <title>Genome sequence of the ultrasmall unicellular red alga Cyanidioschyzon merolae 10D.</title>
        <authorList>
            <person name="Matsuzaki M."/>
            <person name="Misumi O."/>
            <person name="Shin-i T."/>
            <person name="Maruyama S."/>
            <person name="Takahara M."/>
            <person name="Miyagishima S."/>
            <person name="Mori T."/>
            <person name="Nishida K."/>
            <person name="Yagisawa F."/>
            <person name="Nishida K."/>
            <person name="Yoshida Y."/>
            <person name="Nishimura Y."/>
            <person name="Nakao S."/>
            <person name="Kobayashi T."/>
            <person name="Momoyama Y."/>
            <person name="Higashiyama T."/>
            <person name="Minoda A."/>
            <person name="Sano M."/>
            <person name="Nomoto H."/>
            <person name="Oishi K."/>
            <person name="Hayashi H."/>
            <person name="Ohta F."/>
            <person name="Nishizaka S."/>
            <person name="Haga S."/>
            <person name="Miura S."/>
            <person name="Morishita T."/>
            <person name="Kabeya Y."/>
            <person name="Terasawa K."/>
            <person name="Suzuki Y."/>
            <person name="Ishii Y."/>
            <person name="Asakawa S."/>
            <person name="Takano H."/>
            <person name="Ohta N."/>
            <person name="Kuroiwa H."/>
            <person name="Tanaka K."/>
            <person name="Shimizu N."/>
            <person name="Sugano S."/>
            <person name="Sato N."/>
            <person name="Nozaki H."/>
            <person name="Ogasawara N."/>
            <person name="Kohara Y."/>
            <person name="Kuroiwa T."/>
        </authorList>
    </citation>
    <scope>NUCLEOTIDE SEQUENCE [LARGE SCALE GENOMIC DNA]</scope>
    <source>
        <strain evidence="4 5">10D</strain>
    </source>
</reference>
<keyword evidence="3" id="KW-0812">Transmembrane</keyword>
<evidence type="ECO:0000313" key="4">
    <source>
        <dbReference type="EMBL" id="BAM80552.1"/>
    </source>
</evidence>
<accession>M1VCZ9</accession>
<evidence type="ECO:0008006" key="6">
    <source>
        <dbReference type="Google" id="ProtNLM"/>
    </source>
</evidence>
<feature type="transmembrane region" description="Helical" evidence="3">
    <location>
        <begin position="167"/>
        <end position="187"/>
    </location>
</feature>
<evidence type="ECO:0000256" key="1">
    <source>
        <dbReference type="SAM" id="Coils"/>
    </source>
</evidence>
<dbReference type="KEGG" id="cme:CYME_CMK185C"/>
<keyword evidence="1" id="KW-0175">Coiled coil</keyword>
<keyword evidence="5" id="KW-1185">Reference proteome</keyword>
<dbReference type="Gene3D" id="2.60.120.260">
    <property type="entry name" value="Galactose-binding domain-like"/>
    <property type="match status" value="1"/>
</dbReference>
<gene>
    <name evidence="4" type="ORF">CYME_CMK185C</name>
</gene>
<protein>
    <recommendedName>
        <fullName evidence="6">SUN domain-containing protein</fullName>
    </recommendedName>
</protein>
<dbReference type="RefSeq" id="XP_005536588.1">
    <property type="nucleotide sequence ID" value="XM_005536531.1"/>
</dbReference>